<evidence type="ECO:0000313" key="2">
    <source>
        <dbReference type="EMBL" id="MFC5641027.1"/>
    </source>
</evidence>
<comment type="caution">
    <text evidence="2">The sequence shown here is derived from an EMBL/GenBank/DDBJ whole genome shotgun (WGS) entry which is preliminary data.</text>
</comment>
<gene>
    <name evidence="2" type="ORF">ACFPZF_06615</name>
</gene>
<organism evidence="2 3">
    <name type="scientific">Kitasatospora cinereorecta</name>
    <dbReference type="NCBI Taxonomy" id="285560"/>
    <lineage>
        <taxon>Bacteria</taxon>
        <taxon>Bacillati</taxon>
        <taxon>Actinomycetota</taxon>
        <taxon>Actinomycetes</taxon>
        <taxon>Kitasatosporales</taxon>
        <taxon>Streptomycetaceae</taxon>
        <taxon>Kitasatospora</taxon>
    </lineage>
</organism>
<reference evidence="3" key="1">
    <citation type="journal article" date="2019" name="Int. J. Syst. Evol. Microbiol.">
        <title>The Global Catalogue of Microorganisms (GCM) 10K type strain sequencing project: providing services to taxonomists for standard genome sequencing and annotation.</title>
        <authorList>
            <consortium name="The Broad Institute Genomics Platform"/>
            <consortium name="The Broad Institute Genome Sequencing Center for Infectious Disease"/>
            <person name="Wu L."/>
            <person name="Ma J."/>
        </authorList>
    </citation>
    <scope>NUCLEOTIDE SEQUENCE [LARGE SCALE GENOMIC DNA]</scope>
    <source>
        <strain evidence="3">CGMCC 4.1622</strain>
    </source>
</reference>
<proteinExistence type="predicted"/>
<evidence type="ECO:0000256" key="1">
    <source>
        <dbReference type="SAM" id="MobiDB-lite"/>
    </source>
</evidence>
<feature type="compositionally biased region" description="Acidic residues" evidence="1">
    <location>
        <begin position="42"/>
        <end position="54"/>
    </location>
</feature>
<protein>
    <submittedName>
        <fullName evidence="2">Oxidoreductase</fullName>
    </submittedName>
</protein>
<dbReference type="Proteomes" id="UP001596066">
    <property type="component" value="Unassembled WGS sequence"/>
</dbReference>
<dbReference type="EMBL" id="JBHSOC010000008">
    <property type="protein sequence ID" value="MFC5641027.1"/>
    <property type="molecule type" value="Genomic_DNA"/>
</dbReference>
<keyword evidence="3" id="KW-1185">Reference proteome</keyword>
<dbReference type="RefSeq" id="WP_346141211.1">
    <property type="nucleotide sequence ID" value="NZ_BAAAUA010000003.1"/>
</dbReference>
<feature type="region of interest" description="Disordered" evidence="1">
    <location>
        <begin position="26"/>
        <end position="61"/>
    </location>
</feature>
<evidence type="ECO:0000313" key="3">
    <source>
        <dbReference type="Proteomes" id="UP001596066"/>
    </source>
</evidence>
<accession>A0ABW0V7Z2</accession>
<sequence length="546" mass="59181">MEQPPSDWTPVEQALWEAFRSGRTYDLRADPSGGRPALPNPADEEAEHEDEDDPFSAHPWGPERTVRAEALARLLLDGSEARPGRVAAVKLVGARITGSLILAGGTVRPYLELRLCRFDQLLRLSEASAGTIRLVGCVLPRLEASRLSTEGDLHLARCEIPGGARMTDARIGTDLLLNQTVLGPDDHGRALSADGMSVHQDMEAERLRCTGELSLRSTRIGGRLSLRGAQLHSVPANPNAINAARITVGHTLYLSGSDDDGWVGSPTAYASGYGEPLCSTADASERQTPFRAHGKVRLSDGRFDNACLISDAEFHLGPGEDLALSRIQTPELRFTCRTPPTGAVTLTRARVGNLVDSPDSWPRDHHIGLTGFTYESLRPADPFTADQRIAWLDGSSGEYRPEAYEQLAAALRRDGADEDARAVLYAKQRRRRRTLPLPGRFWGHLQDLAIGYGYRPGRAAAWLVLAWAAGTWYFGTHPPAPLKADEVPTWSPALYALSKVLPLVDLGQGGWNPGTTGQWVASALVLTGWVLATTAVAGVTRLLQRG</sequence>
<name>A0ABW0V7Z2_9ACTN</name>